<dbReference type="SUPFAM" id="SSF47819">
    <property type="entry name" value="HRDC-like"/>
    <property type="match status" value="2"/>
</dbReference>
<dbReference type="Gene3D" id="1.10.150.80">
    <property type="entry name" value="HRDC domain"/>
    <property type="match status" value="2"/>
</dbReference>
<dbReference type="CDD" id="cd06142">
    <property type="entry name" value="RNaseD_exo"/>
    <property type="match status" value="1"/>
</dbReference>
<dbReference type="InterPro" id="IPR002562">
    <property type="entry name" value="3'-5'_exonuclease_dom"/>
</dbReference>
<gene>
    <name evidence="6 8" type="primary">rnd</name>
    <name evidence="8" type="ORF">ACFP85_05045</name>
</gene>
<dbReference type="EC" id="3.1.13.5" evidence="6"/>
<evidence type="ECO:0000259" key="7">
    <source>
        <dbReference type="PROSITE" id="PS50967"/>
    </source>
</evidence>
<dbReference type="InterPro" id="IPR044876">
    <property type="entry name" value="HRDC_dom_sf"/>
</dbReference>
<dbReference type="GO" id="GO:0033890">
    <property type="term" value="F:ribonuclease D activity"/>
    <property type="evidence" value="ECO:0007669"/>
    <property type="project" value="UniProtKB-EC"/>
</dbReference>
<evidence type="ECO:0000313" key="8">
    <source>
        <dbReference type="EMBL" id="MFC6439515.1"/>
    </source>
</evidence>
<organism evidence="8 9">
    <name type="scientific">Pseudobowmanella zhangzhouensis</name>
    <dbReference type="NCBI Taxonomy" id="1537679"/>
    <lineage>
        <taxon>Bacteria</taxon>
        <taxon>Pseudomonadati</taxon>
        <taxon>Pseudomonadota</taxon>
        <taxon>Gammaproteobacteria</taxon>
        <taxon>Alteromonadales</taxon>
        <taxon>Alteromonadaceae</taxon>
    </lineage>
</organism>
<dbReference type="EMBL" id="JBHSUS010000001">
    <property type="protein sequence ID" value="MFC6439515.1"/>
    <property type="molecule type" value="Genomic_DNA"/>
</dbReference>
<evidence type="ECO:0000256" key="5">
    <source>
        <dbReference type="ARBA" id="ARBA00022839"/>
    </source>
</evidence>
<dbReference type="Pfam" id="PF01612">
    <property type="entry name" value="DNA_pol_A_exo1"/>
    <property type="match status" value="1"/>
</dbReference>
<comment type="similarity">
    <text evidence="6">Belongs to the RNase D family.</text>
</comment>
<dbReference type="RefSeq" id="WP_131257202.1">
    <property type="nucleotide sequence ID" value="NZ_JBHSUS010000001.1"/>
</dbReference>
<keyword evidence="9" id="KW-1185">Reference proteome</keyword>
<keyword evidence="2 6" id="KW-0819">tRNA processing</keyword>
<dbReference type="InterPro" id="IPR002121">
    <property type="entry name" value="HRDC_dom"/>
</dbReference>
<protein>
    <recommendedName>
        <fullName evidence="6">Ribonuclease D</fullName>
        <shortName evidence="6">RNase D</shortName>
        <ecNumber evidence="6">3.1.13.5</ecNumber>
    </recommendedName>
</protein>
<evidence type="ECO:0000256" key="4">
    <source>
        <dbReference type="ARBA" id="ARBA00022801"/>
    </source>
</evidence>
<feature type="domain" description="HRDC" evidence="7">
    <location>
        <begin position="210"/>
        <end position="290"/>
    </location>
</feature>
<evidence type="ECO:0000313" key="9">
    <source>
        <dbReference type="Proteomes" id="UP001596364"/>
    </source>
</evidence>
<accession>A0ABW1XHK0</accession>
<dbReference type="PANTHER" id="PTHR47649">
    <property type="entry name" value="RIBONUCLEASE D"/>
    <property type="match status" value="1"/>
</dbReference>
<evidence type="ECO:0000256" key="2">
    <source>
        <dbReference type="ARBA" id="ARBA00022694"/>
    </source>
</evidence>
<dbReference type="NCBIfam" id="TIGR01388">
    <property type="entry name" value="rnd"/>
    <property type="match status" value="1"/>
</dbReference>
<dbReference type="InterPro" id="IPR012337">
    <property type="entry name" value="RNaseH-like_sf"/>
</dbReference>
<dbReference type="Proteomes" id="UP001596364">
    <property type="component" value="Unassembled WGS sequence"/>
</dbReference>
<keyword evidence="4 6" id="KW-0378">Hydrolase</keyword>
<dbReference type="InterPro" id="IPR048579">
    <property type="entry name" value="RNAseD_HRDC_C"/>
</dbReference>
<dbReference type="InterPro" id="IPR006292">
    <property type="entry name" value="RNase_D"/>
</dbReference>
<dbReference type="HAMAP" id="MF_01899">
    <property type="entry name" value="RNase_D"/>
    <property type="match status" value="1"/>
</dbReference>
<comment type="function">
    <text evidence="6">Exonuclease involved in the 3' processing of various precursor tRNAs. Initiates hydrolysis at the 3'-terminus of an RNA molecule and releases 5'-mononucleotides.</text>
</comment>
<dbReference type="Pfam" id="PF21293">
    <property type="entry name" value="RNAseD_HRDC_C"/>
    <property type="match status" value="1"/>
</dbReference>
<comment type="subcellular location">
    <subcellularLocation>
        <location evidence="6">Cytoplasm</location>
    </subcellularLocation>
</comment>
<dbReference type="InterPro" id="IPR051086">
    <property type="entry name" value="RNase_D-like"/>
</dbReference>
<keyword evidence="5 6" id="KW-0269">Exonuclease</keyword>
<dbReference type="InterPro" id="IPR010997">
    <property type="entry name" value="HRDC-like_sf"/>
</dbReference>
<dbReference type="Gene3D" id="3.30.420.10">
    <property type="entry name" value="Ribonuclease H-like superfamily/Ribonuclease H"/>
    <property type="match status" value="1"/>
</dbReference>
<sequence length="382" mass="43496">MQYQLVTDTQTLAAFCQRASTKAFIAVDTEFVRTRTLYPQLGLIQLFDGEQLLLVDPLADIQLAPLAELLTNPAVIKVLHSCSEDLETFQTALGVMPAPLFDTQLALSFLDRGNSVGYARMVEEMLSISVDKGESRTDWLARPLSDKQLDYAAKDVLYLYQVYPKLAADVDAAGKTAWLFDEVTLMQAKKRASLPSEYAYLTFKNCWKLRPKNLATLRALAKWRQELARNKNIALNFIVRESNLYEVAWRLPAKRADLFTLHGMTPQEIRRYGESMLGIVADIQQLPPELYPPRVEQLTDFTAYKAMAKSIRQVCEEVATAHGLPVELFASRKQIHQVLKWQWFELDETRLSGLQPDLLMGWRKSLLNDALAHLFDDRIKPV</sequence>
<evidence type="ECO:0000256" key="3">
    <source>
        <dbReference type="ARBA" id="ARBA00022722"/>
    </source>
</evidence>
<dbReference type="PROSITE" id="PS50967">
    <property type="entry name" value="HRDC"/>
    <property type="match status" value="1"/>
</dbReference>
<evidence type="ECO:0000256" key="6">
    <source>
        <dbReference type="HAMAP-Rule" id="MF_01899"/>
    </source>
</evidence>
<reference evidence="9" key="1">
    <citation type="journal article" date="2019" name="Int. J. Syst. Evol. Microbiol.">
        <title>The Global Catalogue of Microorganisms (GCM) 10K type strain sequencing project: providing services to taxonomists for standard genome sequencing and annotation.</title>
        <authorList>
            <consortium name="The Broad Institute Genomics Platform"/>
            <consortium name="The Broad Institute Genome Sequencing Center for Infectious Disease"/>
            <person name="Wu L."/>
            <person name="Ma J."/>
        </authorList>
    </citation>
    <scope>NUCLEOTIDE SEQUENCE [LARGE SCALE GENOMIC DNA]</scope>
    <source>
        <strain evidence="9">CGMCC 1.16031</strain>
    </source>
</reference>
<dbReference type="Pfam" id="PF00570">
    <property type="entry name" value="HRDC"/>
    <property type="match status" value="1"/>
</dbReference>
<comment type="caution">
    <text evidence="8">The sequence shown here is derived from an EMBL/GenBank/DDBJ whole genome shotgun (WGS) entry which is preliminary data.</text>
</comment>
<dbReference type="InterPro" id="IPR036397">
    <property type="entry name" value="RNaseH_sf"/>
</dbReference>
<evidence type="ECO:0000256" key="1">
    <source>
        <dbReference type="ARBA" id="ARBA00022490"/>
    </source>
</evidence>
<comment type="catalytic activity">
    <reaction evidence="6">
        <text>Exonucleolytic cleavage that removes extra residues from the 3'-terminus of tRNA to produce 5'-mononucleotides.</text>
        <dbReference type="EC" id="3.1.13.5"/>
    </reaction>
</comment>
<keyword evidence="1 6" id="KW-0963">Cytoplasm</keyword>
<proteinExistence type="inferred from homology"/>
<dbReference type="PANTHER" id="PTHR47649:SF1">
    <property type="entry name" value="RIBONUCLEASE D"/>
    <property type="match status" value="1"/>
</dbReference>
<comment type="cofactor">
    <cofactor evidence="6">
        <name>a divalent metal cation</name>
        <dbReference type="ChEBI" id="CHEBI:60240"/>
    </cofactor>
</comment>
<keyword evidence="3 6" id="KW-0540">Nuclease</keyword>
<dbReference type="SUPFAM" id="SSF53098">
    <property type="entry name" value="Ribonuclease H-like"/>
    <property type="match status" value="1"/>
</dbReference>
<dbReference type="SMART" id="SM00341">
    <property type="entry name" value="HRDC"/>
    <property type="match status" value="1"/>
</dbReference>
<dbReference type="SMART" id="SM00474">
    <property type="entry name" value="35EXOc"/>
    <property type="match status" value="1"/>
</dbReference>
<name>A0ABW1XHK0_9ALTE</name>